<comment type="caution">
    <text evidence="1">The sequence shown here is derived from an EMBL/GenBank/DDBJ whole genome shotgun (WGS) entry which is preliminary data.</text>
</comment>
<proteinExistence type="predicted"/>
<organism evidence="1 2">
    <name type="scientific">Pristionchus mayeri</name>
    <dbReference type="NCBI Taxonomy" id="1317129"/>
    <lineage>
        <taxon>Eukaryota</taxon>
        <taxon>Metazoa</taxon>
        <taxon>Ecdysozoa</taxon>
        <taxon>Nematoda</taxon>
        <taxon>Chromadorea</taxon>
        <taxon>Rhabditida</taxon>
        <taxon>Rhabditina</taxon>
        <taxon>Diplogasteromorpha</taxon>
        <taxon>Diplogasteroidea</taxon>
        <taxon>Neodiplogasteridae</taxon>
        <taxon>Pristionchus</taxon>
    </lineage>
</organism>
<evidence type="ECO:0000313" key="2">
    <source>
        <dbReference type="Proteomes" id="UP001328107"/>
    </source>
</evidence>
<feature type="non-terminal residue" evidence="1">
    <location>
        <position position="1"/>
    </location>
</feature>
<reference evidence="2" key="1">
    <citation type="submission" date="2022-10" db="EMBL/GenBank/DDBJ databases">
        <title>Genome assembly of Pristionchus species.</title>
        <authorList>
            <person name="Yoshida K."/>
            <person name="Sommer R.J."/>
        </authorList>
    </citation>
    <scope>NUCLEOTIDE SEQUENCE [LARGE SCALE GENOMIC DNA]</scope>
    <source>
        <strain evidence="2">RS5460</strain>
    </source>
</reference>
<protein>
    <submittedName>
        <fullName evidence="1">Uncharacterized protein</fullName>
    </submittedName>
</protein>
<sequence>QSRSFMISDYMTDSDKMDEIRKKFPEMYSDSLVFTILNDFYTLQDFFSELTHEKESLIRLHPHLIDVCISLVENTMTKRRDMMPRPRVAAPPRVPVPPAPLFSAEAITAAIRVSSLPLP</sequence>
<dbReference type="AlphaFoldDB" id="A0AAN5CZP5"/>
<accession>A0AAN5CZP5</accession>
<evidence type="ECO:0000313" key="1">
    <source>
        <dbReference type="EMBL" id="GMR53696.1"/>
    </source>
</evidence>
<name>A0AAN5CZP5_9BILA</name>
<dbReference type="Proteomes" id="UP001328107">
    <property type="component" value="Unassembled WGS sequence"/>
</dbReference>
<keyword evidence="2" id="KW-1185">Reference proteome</keyword>
<dbReference type="EMBL" id="BTRK01000005">
    <property type="protein sequence ID" value="GMR53696.1"/>
    <property type="molecule type" value="Genomic_DNA"/>
</dbReference>
<gene>
    <name evidence="1" type="ORF">PMAYCL1PPCAC_23891</name>
</gene>